<feature type="transmembrane region" description="Helical" evidence="1">
    <location>
        <begin position="58"/>
        <end position="78"/>
    </location>
</feature>
<evidence type="ECO:0000313" key="3">
    <source>
        <dbReference type="EMBL" id="MBV7391968.1"/>
    </source>
</evidence>
<evidence type="ECO:0000256" key="1">
    <source>
        <dbReference type="SAM" id="Phobius"/>
    </source>
</evidence>
<feature type="transmembrane region" description="Helical" evidence="1">
    <location>
        <begin position="166"/>
        <end position="186"/>
    </location>
</feature>
<proteinExistence type="predicted"/>
<keyword evidence="1" id="KW-0472">Membrane</keyword>
<sequence length="420" mass="48317">MIFKKVSAYSFTIGEFIIYPLMMIGLGLIFSNRFGVWSALLFFVLFILIGLKKEGKFQFIIVFYALYALLMNSFLGYIVAQPFEYLFSTLDFLPRDFLYLSVAVTPAILNYLILAALNHWLPEYAIKSLRQVSNFAMGILTLILASVTGLLYTILTVENQNQAGTWWNNLIIMSLFMVVIFSLLLLNTFYQRQRKQEIHALKEVQLSQLQEYTKHIEALYEEMNHFKHDYINILSSLDDGIREKNMKKITQTYRTVIAPTKQNFQNNHFMIARLSNILVPEIKSLLSAKLLLAKQQNIEVQIEVVAPITEFNMDLLSLIRIISILLDNGIEAAELTENPWLKLAIFEEDDTQIIVIENSSPEMVNIKKIADKGYSSKGMNRGIGLYTVKMLLAETPYVWLETSSETMKFSQVLKIMGDKK</sequence>
<dbReference type="RefSeq" id="WP_218327184.1">
    <property type="nucleotide sequence ID" value="NZ_JAHUZB010000007.1"/>
</dbReference>
<dbReference type="EMBL" id="JAHUZB010000007">
    <property type="protein sequence ID" value="MBV7391968.1"/>
    <property type="molecule type" value="Genomic_DNA"/>
</dbReference>
<accession>A0ABS6TGB2</accession>
<feature type="transmembrane region" description="Helical" evidence="1">
    <location>
        <begin position="7"/>
        <end position="28"/>
    </location>
</feature>
<feature type="transmembrane region" description="Helical" evidence="1">
    <location>
        <begin position="34"/>
        <end position="51"/>
    </location>
</feature>
<dbReference type="Proteomes" id="UP000774130">
    <property type="component" value="Unassembled WGS sequence"/>
</dbReference>
<feature type="transmembrane region" description="Helical" evidence="1">
    <location>
        <begin position="98"/>
        <end position="120"/>
    </location>
</feature>
<dbReference type="Pfam" id="PF14501">
    <property type="entry name" value="HATPase_c_5"/>
    <property type="match status" value="1"/>
</dbReference>
<protein>
    <submittedName>
        <fullName evidence="3">GHKL domain-containing protein</fullName>
    </submittedName>
</protein>
<gene>
    <name evidence="3" type="ORF">KUA55_14905</name>
</gene>
<name>A0ABS6TGB2_9ENTE</name>
<keyword evidence="4" id="KW-1185">Reference proteome</keyword>
<feature type="transmembrane region" description="Helical" evidence="1">
    <location>
        <begin position="132"/>
        <end position="154"/>
    </location>
</feature>
<evidence type="ECO:0000259" key="2">
    <source>
        <dbReference type="Pfam" id="PF14501"/>
    </source>
</evidence>
<dbReference type="PANTHER" id="PTHR40448:SF1">
    <property type="entry name" value="TWO-COMPONENT SENSOR HISTIDINE KINASE"/>
    <property type="match status" value="1"/>
</dbReference>
<dbReference type="PANTHER" id="PTHR40448">
    <property type="entry name" value="TWO-COMPONENT SENSOR HISTIDINE KINASE"/>
    <property type="match status" value="1"/>
</dbReference>
<dbReference type="InterPro" id="IPR032834">
    <property type="entry name" value="NatK-like_C"/>
</dbReference>
<keyword evidence="1" id="KW-1133">Transmembrane helix</keyword>
<evidence type="ECO:0000313" key="4">
    <source>
        <dbReference type="Proteomes" id="UP000774130"/>
    </source>
</evidence>
<feature type="domain" description="Sensor histidine kinase NatK-like C-terminal" evidence="2">
    <location>
        <begin position="313"/>
        <end position="415"/>
    </location>
</feature>
<keyword evidence="1" id="KW-0812">Transmembrane</keyword>
<reference evidence="3 4" key="1">
    <citation type="submission" date="2021-06" db="EMBL/GenBank/DDBJ databases">
        <title>Enterococcus alishanensis sp. nov., a novel lactic acid bacterium isolated from fresh coffee beans.</title>
        <authorList>
            <person name="Chen Y.-S."/>
        </authorList>
    </citation>
    <scope>NUCLEOTIDE SEQUENCE [LARGE SCALE GENOMIC DNA]</scope>
    <source>
        <strain evidence="3 4">ALS3</strain>
    </source>
</reference>
<organism evidence="3 4">
    <name type="scientific">Enterococcus alishanensis</name>
    <dbReference type="NCBI Taxonomy" id="1303817"/>
    <lineage>
        <taxon>Bacteria</taxon>
        <taxon>Bacillati</taxon>
        <taxon>Bacillota</taxon>
        <taxon>Bacilli</taxon>
        <taxon>Lactobacillales</taxon>
        <taxon>Enterococcaceae</taxon>
        <taxon>Enterococcus</taxon>
    </lineage>
</organism>
<comment type="caution">
    <text evidence="3">The sequence shown here is derived from an EMBL/GenBank/DDBJ whole genome shotgun (WGS) entry which is preliminary data.</text>
</comment>